<feature type="domain" description="RDR1/2-like RRM" evidence="1">
    <location>
        <begin position="5"/>
        <end position="71"/>
    </location>
</feature>
<gene>
    <name evidence="2" type="ORF">WN944_014460</name>
</gene>
<proteinExistence type="predicted"/>
<comment type="caution">
    <text evidence="2">The sequence shown here is derived from an EMBL/GenBank/DDBJ whole genome shotgun (WGS) entry which is preliminary data.</text>
</comment>
<dbReference type="EMBL" id="JBCGBO010000005">
    <property type="protein sequence ID" value="KAK9199272.1"/>
    <property type="molecule type" value="Genomic_DNA"/>
</dbReference>
<dbReference type="InterPro" id="IPR058763">
    <property type="entry name" value="RRM_RDR1/2-like"/>
</dbReference>
<evidence type="ECO:0000313" key="3">
    <source>
        <dbReference type="Proteomes" id="UP001428341"/>
    </source>
</evidence>
<organism evidence="2 3">
    <name type="scientific">Citrus x changshan-huyou</name>
    <dbReference type="NCBI Taxonomy" id="2935761"/>
    <lineage>
        <taxon>Eukaryota</taxon>
        <taxon>Viridiplantae</taxon>
        <taxon>Streptophyta</taxon>
        <taxon>Embryophyta</taxon>
        <taxon>Tracheophyta</taxon>
        <taxon>Spermatophyta</taxon>
        <taxon>Magnoliopsida</taxon>
        <taxon>eudicotyledons</taxon>
        <taxon>Gunneridae</taxon>
        <taxon>Pentapetalae</taxon>
        <taxon>rosids</taxon>
        <taxon>malvids</taxon>
        <taxon>Sapindales</taxon>
        <taxon>Rutaceae</taxon>
        <taxon>Aurantioideae</taxon>
        <taxon>Citrus</taxon>
    </lineage>
</organism>
<evidence type="ECO:0000313" key="2">
    <source>
        <dbReference type="EMBL" id="KAK9199272.1"/>
    </source>
</evidence>
<dbReference type="AlphaFoldDB" id="A0AAP0M7X3"/>
<accession>A0AAP0M7X3</accession>
<dbReference type="Proteomes" id="UP001428341">
    <property type="component" value="Unassembled WGS sequence"/>
</dbReference>
<dbReference type="Pfam" id="PF26250">
    <property type="entry name" value="RRM_RdRP1_2"/>
    <property type="match status" value="1"/>
</dbReference>
<reference evidence="2 3" key="1">
    <citation type="submission" date="2024-05" db="EMBL/GenBank/DDBJ databases">
        <title>Haplotype-resolved chromosome-level genome assembly of Huyou (Citrus changshanensis).</title>
        <authorList>
            <person name="Miao C."/>
            <person name="Chen W."/>
            <person name="Wu Y."/>
            <person name="Wang L."/>
            <person name="Zhao S."/>
            <person name="Grierson D."/>
            <person name="Xu C."/>
            <person name="Chen K."/>
        </authorList>
    </citation>
    <scope>NUCLEOTIDE SEQUENCE [LARGE SCALE GENOMIC DNA]</scope>
    <source>
        <strain evidence="2">01-14</strain>
        <tissue evidence="2">Leaf</tissue>
    </source>
</reference>
<evidence type="ECO:0000259" key="1">
    <source>
        <dbReference type="Pfam" id="PF26250"/>
    </source>
</evidence>
<sequence length="109" mass="12322">MAKMIKLYGFASPVSPKALKDFLEEHTGEGTVSDVEVGQNKGLKAHAVVEFTTVEAADLIKSLAGNSYLKASDVKRRTPHYKLRDKKLRRTNRVTKPNSKYMEYAWARH</sequence>
<keyword evidence="3" id="KW-1185">Reference proteome</keyword>
<protein>
    <recommendedName>
        <fullName evidence="1">RDR1/2-like RRM domain-containing protein</fullName>
    </recommendedName>
</protein>
<name>A0AAP0M7X3_9ROSI</name>